<dbReference type="InterPro" id="IPR012808">
    <property type="entry name" value="CHP02453"/>
</dbReference>
<accession>A0A3L9XXA8</accession>
<organism evidence="1 2">
    <name type="scientific">Rhodophyticola porphyridii</name>
    <dbReference type="NCBI Taxonomy" id="1852017"/>
    <lineage>
        <taxon>Bacteria</taxon>
        <taxon>Pseudomonadati</taxon>
        <taxon>Pseudomonadota</taxon>
        <taxon>Alphaproteobacteria</taxon>
        <taxon>Rhodobacterales</taxon>
        <taxon>Roseobacteraceae</taxon>
        <taxon>Rhodophyticola</taxon>
    </lineage>
</organism>
<dbReference type="Pfam" id="PF09365">
    <property type="entry name" value="DUF2461"/>
    <property type="match status" value="1"/>
</dbReference>
<evidence type="ECO:0000313" key="2">
    <source>
        <dbReference type="Proteomes" id="UP000281343"/>
    </source>
</evidence>
<dbReference type="AlphaFoldDB" id="A0A3L9XXA8"/>
<dbReference type="PIRSF" id="PIRSF028451">
    <property type="entry name" value="UCP028451"/>
    <property type="match status" value="1"/>
</dbReference>
<dbReference type="PANTHER" id="PTHR36452:SF1">
    <property type="entry name" value="DUF2461 DOMAIN-CONTAINING PROTEIN"/>
    <property type="match status" value="1"/>
</dbReference>
<comment type="caution">
    <text evidence="1">The sequence shown here is derived from an EMBL/GenBank/DDBJ whole genome shotgun (WGS) entry which is preliminary data.</text>
</comment>
<dbReference type="NCBIfam" id="TIGR02453">
    <property type="entry name" value="TIGR02453 family protein"/>
    <property type="match status" value="1"/>
</dbReference>
<name>A0A3L9XXA8_9RHOB</name>
<dbReference type="InterPro" id="IPR015996">
    <property type="entry name" value="UCP028451"/>
</dbReference>
<dbReference type="RefSeq" id="WP_121898878.1">
    <property type="nucleotide sequence ID" value="NZ_RCNT01000008.1"/>
</dbReference>
<evidence type="ECO:0000313" key="1">
    <source>
        <dbReference type="EMBL" id="RMA41159.1"/>
    </source>
</evidence>
<dbReference type="PANTHER" id="PTHR36452">
    <property type="entry name" value="CHROMOSOME 12, WHOLE GENOME SHOTGUN SEQUENCE"/>
    <property type="match status" value="1"/>
</dbReference>
<keyword evidence="2" id="KW-1185">Reference proteome</keyword>
<dbReference type="EMBL" id="RCNT01000008">
    <property type="protein sequence ID" value="RMA41159.1"/>
    <property type="molecule type" value="Genomic_DNA"/>
</dbReference>
<proteinExistence type="predicted"/>
<dbReference type="Proteomes" id="UP000281343">
    <property type="component" value="Unassembled WGS sequence"/>
</dbReference>
<dbReference type="OrthoDB" id="9794241at2"/>
<gene>
    <name evidence="1" type="ORF">D9R08_14970</name>
</gene>
<sequence>MSEGFEDMVNAAQAFFAELSCNNRKDWFEPRKTHYVTQIRKPAELFAELLAEDLSRLTGVAHAPKLFRIYRDVRFARDKSPYNPWLHILWRPASADGLAPGWFFSCASGELVLGLGVVSLKGPALTRYREWIDTRGDLVADAMTEVARTSGAQISNFGDASLKRVPKPYAADHPHADLLKRRGIAMMAPLPATWRKRGLLVSARDQASDMLPLWRAFHDHL</sequence>
<reference evidence="1 2" key="1">
    <citation type="submission" date="2018-10" db="EMBL/GenBank/DDBJ databases">
        <authorList>
            <person name="Jung H.S."/>
            <person name="Jeon C.O."/>
        </authorList>
    </citation>
    <scope>NUCLEOTIDE SEQUENCE [LARGE SCALE GENOMIC DNA]</scope>
    <source>
        <strain evidence="1 2">MA-7-27</strain>
    </source>
</reference>
<protein>
    <submittedName>
        <fullName evidence="1">DUF2461 domain-containing protein</fullName>
    </submittedName>
</protein>